<dbReference type="AlphaFoldDB" id="A0A7W9TLK5"/>
<keyword evidence="8 19" id="KW-0132">Cell division</keyword>
<dbReference type="PANTHER" id="PTHR21071">
    <property type="entry name" value="UDP-N-ACETYLENOLPYRUVOYLGLUCOSAMINE REDUCTASE"/>
    <property type="match status" value="1"/>
</dbReference>
<evidence type="ECO:0000256" key="15">
    <source>
        <dbReference type="ARBA" id="ARBA00023306"/>
    </source>
</evidence>
<evidence type="ECO:0000256" key="9">
    <source>
        <dbReference type="ARBA" id="ARBA00022630"/>
    </source>
</evidence>
<evidence type="ECO:0000256" key="5">
    <source>
        <dbReference type="ARBA" id="ARBA00012518"/>
    </source>
</evidence>
<dbReference type="InterPro" id="IPR036635">
    <property type="entry name" value="MurB_C_sf"/>
</dbReference>
<dbReference type="Pfam" id="PF01565">
    <property type="entry name" value="FAD_binding_4"/>
    <property type="match status" value="1"/>
</dbReference>
<proteinExistence type="inferred from homology"/>
<dbReference type="GO" id="GO:0008762">
    <property type="term" value="F:UDP-N-acetylmuramate dehydrogenase activity"/>
    <property type="evidence" value="ECO:0007669"/>
    <property type="project" value="UniProtKB-UniRule"/>
</dbReference>
<comment type="cofactor">
    <cofactor evidence="1 19">
        <name>FAD</name>
        <dbReference type="ChEBI" id="CHEBI:57692"/>
    </cofactor>
</comment>
<dbReference type="InterPro" id="IPR016169">
    <property type="entry name" value="FAD-bd_PCMH_sub2"/>
</dbReference>
<dbReference type="GO" id="GO:0009252">
    <property type="term" value="P:peptidoglycan biosynthetic process"/>
    <property type="evidence" value="ECO:0007669"/>
    <property type="project" value="UniProtKB-UniRule"/>
</dbReference>
<keyword evidence="16 19" id="KW-0961">Cell wall biogenesis/degradation</keyword>
<dbReference type="NCBIfam" id="NF000755">
    <property type="entry name" value="PRK00046.1"/>
    <property type="match status" value="1"/>
</dbReference>
<keyword evidence="15 19" id="KW-0131">Cell cycle</keyword>
<dbReference type="UniPathway" id="UPA00219"/>
<evidence type="ECO:0000256" key="1">
    <source>
        <dbReference type="ARBA" id="ARBA00001974"/>
    </source>
</evidence>
<dbReference type="InterPro" id="IPR011601">
    <property type="entry name" value="MurB_C"/>
</dbReference>
<keyword evidence="12 19" id="KW-0133">Cell shape</keyword>
<feature type="domain" description="FAD-binding PCMH-type" evidence="20">
    <location>
        <begin position="59"/>
        <end position="231"/>
    </location>
</feature>
<name>A0A7W9TLK5_CASDE</name>
<dbReference type="SUPFAM" id="SSF56194">
    <property type="entry name" value="Uridine diphospho-N-Acetylenolpyruvylglucosamine reductase, MurB, C-terminal domain"/>
    <property type="match status" value="1"/>
</dbReference>
<dbReference type="PROSITE" id="PS51387">
    <property type="entry name" value="FAD_PCMH"/>
    <property type="match status" value="1"/>
</dbReference>
<evidence type="ECO:0000313" key="21">
    <source>
        <dbReference type="EMBL" id="MBB6082945.1"/>
    </source>
</evidence>
<evidence type="ECO:0000256" key="7">
    <source>
        <dbReference type="ARBA" id="ARBA00022490"/>
    </source>
</evidence>
<accession>A0A7W9TLK5</accession>
<dbReference type="Gene3D" id="3.90.78.10">
    <property type="entry name" value="UDP-N-acetylenolpyruvoylglucosamine reductase, C-terminal domain"/>
    <property type="match status" value="1"/>
</dbReference>
<dbReference type="InterPro" id="IPR003170">
    <property type="entry name" value="MurB"/>
</dbReference>
<feature type="active site" evidence="19">
    <location>
        <position position="207"/>
    </location>
</feature>
<dbReference type="GO" id="GO:0071949">
    <property type="term" value="F:FAD binding"/>
    <property type="evidence" value="ECO:0007669"/>
    <property type="project" value="InterPro"/>
</dbReference>
<evidence type="ECO:0000256" key="14">
    <source>
        <dbReference type="ARBA" id="ARBA00023002"/>
    </source>
</evidence>
<dbReference type="Gene3D" id="3.30.465.10">
    <property type="match status" value="1"/>
</dbReference>
<dbReference type="GO" id="GO:0051301">
    <property type="term" value="P:cell division"/>
    <property type="evidence" value="ECO:0007669"/>
    <property type="project" value="UniProtKB-KW"/>
</dbReference>
<dbReference type="EC" id="1.3.1.98" evidence="5 19"/>
<keyword evidence="13 19" id="KW-0573">Peptidoglycan synthesis</keyword>
<keyword evidence="10 19" id="KW-0274">FAD</keyword>
<dbReference type="InterPro" id="IPR006094">
    <property type="entry name" value="Oxid_FAD_bind_N"/>
</dbReference>
<dbReference type="InterPro" id="IPR036318">
    <property type="entry name" value="FAD-bd_PCMH-like_sf"/>
</dbReference>
<evidence type="ECO:0000256" key="8">
    <source>
        <dbReference type="ARBA" id="ARBA00022618"/>
    </source>
</evidence>
<dbReference type="HAMAP" id="MF_00037">
    <property type="entry name" value="MurB"/>
    <property type="match status" value="1"/>
</dbReference>
<comment type="pathway">
    <text evidence="4 19">Cell wall biogenesis; peptidoglycan biosynthesis.</text>
</comment>
<dbReference type="Proteomes" id="UP000541136">
    <property type="component" value="Unassembled WGS sequence"/>
</dbReference>
<sequence>MPVSQSGSLDSPAIRRIPARYAYAFRSIPSNPTAIILMSAQPPVFSEQDLQACNTLGLPARAPVAVLEDESAIPALCEALAAGGQTDAPLFVLGGGSNLVIEARPRHRVLRVALRGIRLWDDAAGHWIVEAAAGESWHGFVAHCLARGWPGLENLALIPGTVGAAPVQNIGAYGLELDQRLHSVVAWDLRAGGERTLRPDECGFAYRDSLFRRDGAGRWLIVRVRFALPKAWTPRLDYPDLRDHPGLRGAGGASGAGGPAHAAAATMPTPRQVFDAVCDIRRRKLPDPAVLANAGSFFKNPVVDADQADRLRRQFPALRTYPQADGRVKLAAGWLIEQAGWKGRRLGPVGMHERQALVLVNHGGARAADVQALARAVRADVRKRFGVGLEQEPVVLD</sequence>
<keyword evidence="14 19" id="KW-0560">Oxidoreductase</keyword>
<evidence type="ECO:0000256" key="6">
    <source>
        <dbReference type="ARBA" id="ARBA00015188"/>
    </source>
</evidence>
<comment type="subcellular location">
    <subcellularLocation>
        <location evidence="3 19">Cytoplasm</location>
    </subcellularLocation>
</comment>
<comment type="catalytic activity">
    <reaction evidence="18 19">
        <text>UDP-N-acetyl-alpha-D-muramate + NADP(+) = UDP-N-acetyl-3-O-(1-carboxyvinyl)-alpha-D-glucosamine + NADPH + H(+)</text>
        <dbReference type="Rhea" id="RHEA:12248"/>
        <dbReference type="ChEBI" id="CHEBI:15378"/>
        <dbReference type="ChEBI" id="CHEBI:57783"/>
        <dbReference type="ChEBI" id="CHEBI:58349"/>
        <dbReference type="ChEBI" id="CHEBI:68483"/>
        <dbReference type="ChEBI" id="CHEBI:70757"/>
        <dbReference type="EC" id="1.3.1.98"/>
    </reaction>
</comment>
<dbReference type="PANTHER" id="PTHR21071:SF4">
    <property type="entry name" value="UDP-N-ACETYLENOLPYRUVOYLGLUCOSAMINE REDUCTASE"/>
    <property type="match status" value="1"/>
</dbReference>
<keyword evidence="7 19" id="KW-0963">Cytoplasm</keyword>
<dbReference type="InterPro" id="IPR016167">
    <property type="entry name" value="FAD-bd_PCMH_sub1"/>
</dbReference>
<evidence type="ECO:0000256" key="19">
    <source>
        <dbReference type="HAMAP-Rule" id="MF_00037"/>
    </source>
</evidence>
<feature type="active site" description="Proton donor" evidence="19">
    <location>
        <position position="296"/>
    </location>
</feature>
<dbReference type="Gene3D" id="3.30.43.10">
    <property type="entry name" value="Uridine Diphospho-n-acetylenolpyruvylglucosamine Reductase, domain 2"/>
    <property type="match status" value="1"/>
</dbReference>
<evidence type="ECO:0000256" key="13">
    <source>
        <dbReference type="ARBA" id="ARBA00022984"/>
    </source>
</evidence>
<reference evidence="21 22" key="1">
    <citation type="submission" date="2020-08" db="EMBL/GenBank/DDBJ databases">
        <title>Genomic Encyclopedia of Type Strains, Phase IV (KMG-IV): sequencing the most valuable type-strain genomes for metagenomic binning, comparative biology and taxonomic classification.</title>
        <authorList>
            <person name="Goeker M."/>
        </authorList>
    </citation>
    <scope>NUCLEOTIDE SEQUENCE [LARGE SCALE GENOMIC DNA]</scope>
    <source>
        <strain evidence="21 22">DSM 12141</strain>
    </source>
</reference>
<protein>
    <recommendedName>
        <fullName evidence="6 19">UDP-N-acetylenolpyruvoylglucosamine reductase</fullName>
        <ecNumber evidence="5 19">1.3.1.98</ecNumber>
    </recommendedName>
    <alternativeName>
        <fullName evidence="17 19">UDP-N-acetylmuramate dehydrogenase</fullName>
    </alternativeName>
</protein>
<dbReference type="GO" id="GO:0008360">
    <property type="term" value="P:regulation of cell shape"/>
    <property type="evidence" value="ECO:0007669"/>
    <property type="project" value="UniProtKB-KW"/>
</dbReference>
<evidence type="ECO:0000256" key="3">
    <source>
        <dbReference type="ARBA" id="ARBA00004496"/>
    </source>
</evidence>
<comment type="caution">
    <text evidence="21">The sequence shown here is derived from an EMBL/GenBank/DDBJ whole genome shotgun (WGS) entry which is preliminary data.</text>
</comment>
<evidence type="ECO:0000256" key="2">
    <source>
        <dbReference type="ARBA" id="ARBA00003921"/>
    </source>
</evidence>
<evidence type="ECO:0000256" key="10">
    <source>
        <dbReference type="ARBA" id="ARBA00022827"/>
    </source>
</evidence>
<gene>
    <name evidence="19" type="primary">murB</name>
    <name evidence="21" type="ORF">HNR28_000974</name>
</gene>
<evidence type="ECO:0000256" key="18">
    <source>
        <dbReference type="ARBA" id="ARBA00048914"/>
    </source>
</evidence>
<comment type="similarity">
    <text evidence="19">Belongs to the MurB family.</text>
</comment>
<dbReference type="Pfam" id="PF02873">
    <property type="entry name" value="MurB_C"/>
    <property type="match status" value="1"/>
</dbReference>
<keyword evidence="9 19" id="KW-0285">Flavoprotein</keyword>
<organism evidence="21 22">
    <name type="scientific">Castellaniella defragrans</name>
    <name type="common">Alcaligenes defragrans</name>
    <dbReference type="NCBI Taxonomy" id="75697"/>
    <lineage>
        <taxon>Bacteria</taxon>
        <taxon>Pseudomonadati</taxon>
        <taxon>Pseudomonadota</taxon>
        <taxon>Betaproteobacteria</taxon>
        <taxon>Burkholderiales</taxon>
        <taxon>Alcaligenaceae</taxon>
        <taxon>Castellaniella</taxon>
    </lineage>
</organism>
<evidence type="ECO:0000256" key="16">
    <source>
        <dbReference type="ARBA" id="ARBA00023316"/>
    </source>
</evidence>
<dbReference type="SUPFAM" id="SSF56176">
    <property type="entry name" value="FAD-binding/transporter-associated domain-like"/>
    <property type="match status" value="1"/>
</dbReference>
<dbReference type="EMBL" id="JACHIB010000004">
    <property type="protein sequence ID" value="MBB6082945.1"/>
    <property type="molecule type" value="Genomic_DNA"/>
</dbReference>
<dbReference type="InterPro" id="IPR016166">
    <property type="entry name" value="FAD-bd_PCMH"/>
</dbReference>
<evidence type="ECO:0000256" key="4">
    <source>
        <dbReference type="ARBA" id="ARBA00004752"/>
    </source>
</evidence>
<keyword evidence="11 19" id="KW-0521">NADP</keyword>
<comment type="function">
    <text evidence="2 19">Cell wall formation.</text>
</comment>
<evidence type="ECO:0000256" key="11">
    <source>
        <dbReference type="ARBA" id="ARBA00022857"/>
    </source>
</evidence>
<evidence type="ECO:0000256" key="17">
    <source>
        <dbReference type="ARBA" id="ARBA00031026"/>
    </source>
</evidence>
<evidence type="ECO:0000256" key="12">
    <source>
        <dbReference type="ARBA" id="ARBA00022960"/>
    </source>
</evidence>
<evidence type="ECO:0000259" key="20">
    <source>
        <dbReference type="PROSITE" id="PS51387"/>
    </source>
</evidence>
<feature type="active site" evidence="19">
    <location>
        <position position="392"/>
    </location>
</feature>
<dbReference type="GO" id="GO:0071555">
    <property type="term" value="P:cell wall organization"/>
    <property type="evidence" value="ECO:0007669"/>
    <property type="project" value="UniProtKB-KW"/>
</dbReference>
<dbReference type="GO" id="GO:0005829">
    <property type="term" value="C:cytosol"/>
    <property type="evidence" value="ECO:0007669"/>
    <property type="project" value="TreeGrafter"/>
</dbReference>
<evidence type="ECO:0000313" key="22">
    <source>
        <dbReference type="Proteomes" id="UP000541136"/>
    </source>
</evidence>